<comment type="caution">
    <text evidence="2">The sequence shown here is derived from an EMBL/GenBank/DDBJ whole genome shotgun (WGS) entry which is preliminary data.</text>
</comment>
<organism evidence="2 3">
    <name type="scientific">Phytophthora palmivora</name>
    <dbReference type="NCBI Taxonomy" id="4796"/>
    <lineage>
        <taxon>Eukaryota</taxon>
        <taxon>Sar</taxon>
        <taxon>Stramenopiles</taxon>
        <taxon>Oomycota</taxon>
        <taxon>Peronosporomycetes</taxon>
        <taxon>Peronosporales</taxon>
        <taxon>Peronosporaceae</taxon>
        <taxon>Phytophthora</taxon>
    </lineage>
</organism>
<proteinExistence type="predicted"/>
<reference evidence="2 3" key="1">
    <citation type="journal article" date="2017" name="Genome Biol. Evol.">
        <title>Phytophthora megakarya and P. palmivora, closely related causal agents of cacao black pod rot, underwent increases in genome sizes and gene numbers by different mechanisms.</title>
        <authorList>
            <person name="Ali S.S."/>
            <person name="Shao J."/>
            <person name="Lary D.J."/>
            <person name="Kronmiller B."/>
            <person name="Shen D."/>
            <person name="Strem M.D."/>
            <person name="Amoako-Attah I."/>
            <person name="Akrofi A.Y."/>
            <person name="Begoude B.A."/>
            <person name="Ten Hoopen G.M."/>
            <person name="Coulibaly K."/>
            <person name="Kebe B.I."/>
            <person name="Melnick R.L."/>
            <person name="Guiltinan M.J."/>
            <person name="Tyler B.M."/>
            <person name="Meinhardt L.W."/>
            <person name="Bailey B.A."/>
        </authorList>
    </citation>
    <scope>NUCLEOTIDE SEQUENCE [LARGE SCALE GENOMIC DNA]</scope>
    <source>
        <strain evidence="3">sbr112.9</strain>
    </source>
</reference>
<gene>
    <name evidence="2" type="ORF">PHPALM_17233</name>
</gene>
<keyword evidence="3" id="KW-1185">Reference proteome</keyword>
<dbReference type="InterPro" id="IPR013103">
    <property type="entry name" value="RVT_2"/>
</dbReference>
<dbReference type="InterPro" id="IPR043502">
    <property type="entry name" value="DNA/RNA_pol_sf"/>
</dbReference>
<protein>
    <submittedName>
        <fullName evidence="2">Mitochondrial protein</fullName>
    </submittedName>
</protein>
<evidence type="ECO:0000259" key="1">
    <source>
        <dbReference type="Pfam" id="PF07727"/>
    </source>
</evidence>
<dbReference type="AlphaFoldDB" id="A0A2P4XMQ6"/>
<dbReference type="SUPFAM" id="SSF56672">
    <property type="entry name" value="DNA/RNA polymerases"/>
    <property type="match status" value="1"/>
</dbReference>
<dbReference type="Pfam" id="PF07727">
    <property type="entry name" value="RVT_2"/>
    <property type="match status" value="1"/>
</dbReference>
<dbReference type="EMBL" id="NCKW01009521">
    <property type="protein sequence ID" value="POM66842.1"/>
    <property type="molecule type" value="Genomic_DNA"/>
</dbReference>
<dbReference type="Proteomes" id="UP000237271">
    <property type="component" value="Unassembled WGS sequence"/>
</dbReference>
<evidence type="ECO:0000313" key="2">
    <source>
        <dbReference type="EMBL" id="POM66842.1"/>
    </source>
</evidence>
<dbReference type="OrthoDB" id="115924at2759"/>
<evidence type="ECO:0000313" key="3">
    <source>
        <dbReference type="Proteomes" id="UP000237271"/>
    </source>
</evidence>
<sequence>MDVKAAFLNGWLDEDIYMVHPDGFIDEAHPDFVCKLKRSLYGLKQSPRMWNQTIDKFMLELGFTKYETDHCIYAKRNDQDMIIVALYVDDLILASNNDDLLKSTKEAFCKRFEMMDMGQLKYFLGIEIVQDLTVGKVAVRQTKFAKDILEKFSMGNSNPVKTPQDSDSS</sequence>
<accession>A0A2P4XMQ6</accession>
<feature type="domain" description="Reverse transcriptase Ty1/copia-type" evidence="1">
    <location>
        <begin position="1"/>
        <end position="164"/>
    </location>
</feature>
<name>A0A2P4XMQ6_9STRA</name>